<dbReference type="RefSeq" id="WP_240263772.1">
    <property type="nucleotide sequence ID" value="NZ_CP092488.2"/>
</dbReference>
<dbReference type="SUPFAM" id="SSF90123">
    <property type="entry name" value="ABC transporter transmembrane region"/>
    <property type="match status" value="1"/>
</dbReference>
<keyword evidence="6 9" id="KW-1133">Transmembrane helix</keyword>
<dbReference type="InterPro" id="IPR011527">
    <property type="entry name" value="ABC1_TM_dom"/>
</dbReference>
<feature type="domain" description="ABC transmembrane type-1" evidence="11">
    <location>
        <begin position="28"/>
        <end position="309"/>
    </location>
</feature>
<evidence type="ECO:0000256" key="5">
    <source>
        <dbReference type="ARBA" id="ARBA00022840"/>
    </source>
</evidence>
<comment type="subcellular location">
    <subcellularLocation>
        <location evidence="1">Cell membrane</location>
        <topology evidence="1">Multi-pass membrane protein</topology>
    </subcellularLocation>
</comment>
<keyword evidence="5" id="KW-0067">ATP-binding</keyword>
<evidence type="ECO:0000259" key="10">
    <source>
        <dbReference type="PROSITE" id="PS50893"/>
    </source>
</evidence>
<gene>
    <name evidence="12" type="primary">cydC</name>
    <name evidence="12" type="ORF">MKK62_12955</name>
</gene>
<dbReference type="SMART" id="SM00382">
    <property type="entry name" value="AAA"/>
    <property type="match status" value="1"/>
</dbReference>
<dbReference type="InterPro" id="IPR017871">
    <property type="entry name" value="ABC_transporter-like_CS"/>
</dbReference>
<evidence type="ECO:0000256" key="4">
    <source>
        <dbReference type="ARBA" id="ARBA00022741"/>
    </source>
</evidence>
<dbReference type="InterPro" id="IPR014223">
    <property type="entry name" value="ABC_CydC/D"/>
</dbReference>
<evidence type="ECO:0000256" key="9">
    <source>
        <dbReference type="SAM" id="Phobius"/>
    </source>
</evidence>
<dbReference type="SUPFAM" id="SSF52540">
    <property type="entry name" value="P-loop containing nucleoside triphosphate hydrolases"/>
    <property type="match status" value="1"/>
</dbReference>
<dbReference type="InterPro" id="IPR039421">
    <property type="entry name" value="Type_1_exporter"/>
</dbReference>
<dbReference type="EMBL" id="CP092488">
    <property type="protein sequence ID" value="UMB72046.1"/>
    <property type="molecule type" value="Genomic_DNA"/>
</dbReference>
<dbReference type="PROSITE" id="PS50893">
    <property type="entry name" value="ABC_TRANSPORTER_2"/>
    <property type="match status" value="1"/>
</dbReference>
<dbReference type="NCBIfam" id="TIGR02868">
    <property type="entry name" value="CydC"/>
    <property type="match status" value="1"/>
</dbReference>
<dbReference type="PROSITE" id="PS00211">
    <property type="entry name" value="ABC_TRANSPORTER_1"/>
    <property type="match status" value="1"/>
</dbReference>
<organism evidence="12 13">
    <name type="scientific">Mycobacterium paraterrae</name>
    <dbReference type="NCBI Taxonomy" id="577492"/>
    <lineage>
        <taxon>Bacteria</taxon>
        <taxon>Bacillati</taxon>
        <taxon>Actinomycetota</taxon>
        <taxon>Actinomycetes</taxon>
        <taxon>Mycobacteriales</taxon>
        <taxon>Mycobacteriaceae</taxon>
        <taxon>Mycobacterium</taxon>
    </lineage>
</organism>
<evidence type="ECO:0000256" key="6">
    <source>
        <dbReference type="ARBA" id="ARBA00022989"/>
    </source>
</evidence>
<evidence type="ECO:0000256" key="1">
    <source>
        <dbReference type="ARBA" id="ARBA00004651"/>
    </source>
</evidence>
<sequence length="570" mass="58927">MPSDDGVTHREMLAVIRDLLRPQMSRVIGAIMLSALSLSSALALAGTSAWLITRASQMPPVLDLSIAAVAVRAFAISRAVLGYCGRLMTHDVALRAAGSARAQIYHRLALGPAAAAVRFHSGEIVSRVGADVDELADVLARALVPIAVAGVLGLAATATLAIISLPAASVLALCLLIAGYAAPSLASRATEAEEVVAQRHHTERDVAAMIALEHGSELQVAGVLPTVVAESQRRQRAWASAIDAAAKSAAFAEAVPTAAIGVSVLGAVVSAIGMANTVAPTTLAVLMLLPLSAFEATAPLPAAATQLARSRKAVQRLVELAGTNQQPSPQRDTSPPVPAATARLSAEVTSGHVDGKASKRVSLDIRPGDRLVVTGASGSGKTTLLMTLAGLIPALEGRVTLNGVAVDEFDEAQLRCAVGFFAEDAHIFATTVRDNLLVARGDSPDKELVATLASVGLGDWLANLPDGLSTVLYGGAEALSAGQRRRLLLARAIVSPARIILLDEPIEHLDADDADKFLCDLLDPASSLISSDRTIVVATHYLPSAINCRQLHLDGLRGSEMACVGADLLV</sequence>
<dbReference type="Proteomes" id="UP001055336">
    <property type="component" value="Chromosome"/>
</dbReference>
<dbReference type="Pfam" id="PF00005">
    <property type="entry name" value="ABC_tran"/>
    <property type="match status" value="1"/>
</dbReference>
<dbReference type="InterPro" id="IPR003439">
    <property type="entry name" value="ABC_transporter-like_ATP-bd"/>
</dbReference>
<evidence type="ECO:0000313" key="12">
    <source>
        <dbReference type="EMBL" id="UMB72046.1"/>
    </source>
</evidence>
<keyword evidence="4" id="KW-0547">Nucleotide-binding</keyword>
<feature type="transmembrane region" description="Helical" evidence="9">
    <location>
        <begin position="151"/>
        <end position="181"/>
    </location>
</feature>
<feature type="domain" description="ABC transporter" evidence="10">
    <location>
        <begin position="342"/>
        <end position="569"/>
    </location>
</feature>
<feature type="region of interest" description="Disordered" evidence="8">
    <location>
        <begin position="321"/>
        <end position="341"/>
    </location>
</feature>
<dbReference type="Gene3D" id="3.40.50.300">
    <property type="entry name" value="P-loop containing nucleotide triphosphate hydrolases"/>
    <property type="match status" value="1"/>
</dbReference>
<proteinExistence type="predicted"/>
<dbReference type="Gene3D" id="1.20.1560.10">
    <property type="entry name" value="ABC transporter type 1, transmembrane domain"/>
    <property type="match status" value="1"/>
</dbReference>
<evidence type="ECO:0000256" key="2">
    <source>
        <dbReference type="ARBA" id="ARBA00022448"/>
    </source>
</evidence>
<keyword evidence="3 9" id="KW-0812">Transmembrane</keyword>
<evidence type="ECO:0000256" key="3">
    <source>
        <dbReference type="ARBA" id="ARBA00022692"/>
    </source>
</evidence>
<dbReference type="PROSITE" id="PS50929">
    <property type="entry name" value="ABC_TM1F"/>
    <property type="match status" value="1"/>
</dbReference>
<accession>A0ABY3VRH5</accession>
<dbReference type="InterPro" id="IPR036640">
    <property type="entry name" value="ABC1_TM_sf"/>
</dbReference>
<dbReference type="InterPro" id="IPR003593">
    <property type="entry name" value="AAA+_ATPase"/>
</dbReference>
<dbReference type="InterPro" id="IPR027417">
    <property type="entry name" value="P-loop_NTPase"/>
</dbReference>
<name>A0ABY3VRH5_9MYCO</name>
<dbReference type="PANTHER" id="PTHR43394">
    <property type="entry name" value="ATP-DEPENDENT PERMEASE MDL1, MITOCHONDRIAL"/>
    <property type="match status" value="1"/>
</dbReference>
<feature type="compositionally biased region" description="Polar residues" evidence="8">
    <location>
        <begin position="322"/>
        <end position="333"/>
    </location>
</feature>
<evidence type="ECO:0000256" key="7">
    <source>
        <dbReference type="ARBA" id="ARBA00023136"/>
    </source>
</evidence>
<dbReference type="PANTHER" id="PTHR43394:SF1">
    <property type="entry name" value="ATP-BINDING CASSETTE SUB-FAMILY B MEMBER 10, MITOCHONDRIAL"/>
    <property type="match status" value="1"/>
</dbReference>
<evidence type="ECO:0000259" key="11">
    <source>
        <dbReference type="PROSITE" id="PS50929"/>
    </source>
</evidence>
<evidence type="ECO:0000313" key="13">
    <source>
        <dbReference type="Proteomes" id="UP001055336"/>
    </source>
</evidence>
<keyword evidence="2" id="KW-0813">Transport</keyword>
<keyword evidence="13" id="KW-1185">Reference proteome</keyword>
<keyword evidence="7 9" id="KW-0472">Membrane</keyword>
<protein>
    <submittedName>
        <fullName evidence="12">Thiol reductant ABC exporter subunit CydC</fullName>
    </submittedName>
</protein>
<feature type="transmembrane region" description="Helical" evidence="9">
    <location>
        <begin position="27"/>
        <end position="52"/>
    </location>
</feature>
<reference evidence="12" key="1">
    <citation type="submission" date="2022-08" db="EMBL/GenBank/DDBJ databases">
        <title>Whole genome sequencing of non-tuberculosis mycobacteria type-strains.</title>
        <authorList>
            <person name="Igarashi Y."/>
            <person name="Osugi A."/>
            <person name="Mitarai S."/>
        </authorList>
    </citation>
    <scope>NUCLEOTIDE SEQUENCE</scope>
    <source>
        <strain evidence="12">DSM 45127</strain>
    </source>
</reference>
<evidence type="ECO:0000256" key="8">
    <source>
        <dbReference type="SAM" id="MobiDB-lite"/>
    </source>
</evidence>